<sequence>MFVERRNEFRNVFEQMLHQQEADATPYLAAAQYQHSRLGLEWYNVLVPRLSIEKAAHRRPFEQEYDFQFEV</sequence>
<gene>
    <name evidence="1" type="ORF">J2Z28_003871</name>
</gene>
<proteinExistence type="predicted"/>
<name>A0ABS4RWH7_PAEXY</name>
<evidence type="ECO:0000313" key="2">
    <source>
        <dbReference type="Proteomes" id="UP000810207"/>
    </source>
</evidence>
<keyword evidence="2" id="KW-1185">Reference proteome</keyword>
<accession>A0ABS4RWH7</accession>
<dbReference type="EMBL" id="JAGIKV010000014">
    <property type="protein sequence ID" value="MBP2247220.1"/>
    <property type="molecule type" value="Genomic_DNA"/>
</dbReference>
<comment type="caution">
    <text evidence="1">The sequence shown here is derived from an EMBL/GenBank/DDBJ whole genome shotgun (WGS) entry which is preliminary data.</text>
</comment>
<dbReference type="Proteomes" id="UP000810207">
    <property type="component" value="Unassembled WGS sequence"/>
</dbReference>
<organism evidence="1 2">
    <name type="scientific">Paenibacillus xylanexedens</name>
    <dbReference type="NCBI Taxonomy" id="528191"/>
    <lineage>
        <taxon>Bacteria</taxon>
        <taxon>Bacillati</taxon>
        <taxon>Bacillota</taxon>
        <taxon>Bacilli</taxon>
        <taxon>Bacillales</taxon>
        <taxon>Paenibacillaceae</taxon>
        <taxon>Paenibacillus</taxon>
    </lineage>
</organism>
<evidence type="ECO:0000313" key="1">
    <source>
        <dbReference type="EMBL" id="MBP2247220.1"/>
    </source>
</evidence>
<dbReference type="RefSeq" id="WP_211083626.1">
    <property type="nucleotide sequence ID" value="NZ_CBCSLC010000024.1"/>
</dbReference>
<reference evidence="1 2" key="1">
    <citation type="submission" date="2021-03" db="EMBL/GenBank/DDBJ databases">
        <title>Genomic Encyclopedia of Type Strains, Phase IV (KMG-IV): sequencing the most valuable type-strain genomes for metagenomic binning, comparative biology and taxonomic classification.</title>
        <authorList>
            <person name="Goeker M."/>
        </authorList>
    </citation>
    <scope>NUCLEOTIDE SEQUENCE [LARGE SCALE GENOMIC DNA]</scope>
    <source>
        <strain evidence="1 2">DSM 21292</strain>
    </source>
</reference>
<protein>
    <submittedName>
        <fullName evidence="1">Amidophosphoribosyltransferase</fullName>
    </submittedName>
</protein>